<dbReference type="InterPro" id="IPR000182">
    <property type="entry name" value="GNAT_dom"/>
</dbReference>
<protein>
    <recommendedName>
        <fullName evidence="1">N-acetyltransferase domain-containing protein</fullName>
    </recommendedName>
</protein>
<dbReference type="PANTHER" id="PTHR36174">
    <property type="entry name" value="LIPID II:GLYCINE GLYCYLTRANSFERASE"/>
    <property type="match status" value="1"/>
</dbReference>
<feature type="domain" description="N-acetyltransferase" evidence="1">
    <location>
        <begin position="28"/>
        <end position="179"/>
    </location>
</feature>
<dbReference type="Pfam" id="PF13480">
    <property type="entry name" value="Acetyltransf_6"/>
    <property type="match status" value="1"/>
</dbReference>
<dbReference type="InterPro" id="IPR050644">
    <property type="entry name" value="PG_Glycine_Bridge_Synth"/>
</dbReference>
<sequence length="209" mass="24569">YEEQTKIYQKQFSKDIRRNLGKLEEKHILIKSAESEEEVKKFYNVLSRLYRDKHRIFCQPKNLFLNFFNIFHKIGIVDLLIAVRDKEVLAGTLIFKKNSSWDYSWGAASLQKFRSLSLNTLLVDFAIRQAISENVKTISFGTSSAADKGLLMYKKHWGCVHKPIYYHYWNREPNSLDIETSYSELRSLLKITPLPILQMFSKKIVPRLA</sequence>
<feature type="non-terminal residue" evidence="2">
    <location>
        <position position="1"/>
    </location>
</feature>
<dbReference type="InterPro" id="IPR016181">
    <property type="entry name" value="Acyl_CoA_acyltransferase"/>
</dbReference>
<dbReference type="AlphaFoldDB" id="A0A382RS31"/>
<dbReference type="InterPro" id="IPR038740">
    <property type="entry name" value="BioF2-like_GNAT_dom"/>
</dbReference>
<accession>A0A382RS31</accession>
<evidence type="ECO:0000313" key="2">
    <source>
        <dbReference type="EMBL" id="SVC99441.1"/>
    </source>
</evidence>
<dbReference type="GO" id="GO:0016747">
    <property type="term" value="F:acyltransferase activity, transferring groups other than amino-acyl groups"/>
    <property type="evidence" value="ECO:0007669"/>
    <property type="project" value="InterPro"/>
</dbReference>
<dbReference type="PANTHER" id="PTHR36174:SF1">
    <property type="entry name" value="LIPID II:GLYCINE GLYCYLTRANSFERASE"/>
    <property type="match status" value="1"/>
</dbReference>
<organism evidence="2">
    <name type="scientific">marine metagenome</name>
    <dbReference type="NCBI Taxonomy" id="408172"/>
    <lineage>
        <taxon>unclassified sequences</taxon>
        <taxon>metagenomes</taxon>
        <taxon>ecological metagenomes</taxon>
    </lineage>
</organism>
<proteinExistence type="predicted"/>
<evidence type="ECO:0000259" key="1">
    <source>
        <dbReference type="PROSITE" id="PS51186"/>
    </source>
</evidence>
<dbReference type="PROSITE" id="PS51186">
    <property type="entry name" value="GNAT"/>
    <property type="match status" value="1"/>
</dbReference>
<dbReference type="EMBL" id="UINC01123160">
    <property type="protein sequence ID" value="SVC99441.1"/>
    <property type="molecule type" value="Genomic_DNA"/>
</dbReference>
<dbReference type="SUPFAM" id="SSF55729">
    <property type="entry name" value="Acyl-CoA N-acyltransferases (Nat)"/>
    <property type="match status" value="1"/>
</dbReference>
<name>A0A382RS31_9ZZZZ</name>
<gene>
    <name evidence="2" type="ORF">METZ01_LOCUS352295</name>
</gene>
<dbReference type="Gene3D" id="3.40.630.30">
    <property type="match status" value="1"/>
</dbReference>
<reference evidence="2" key="1">
    <citation type="submission" date="2018-05" db="EMBL/GenBank/DDBJ databases">
        <authorList>
            <person name="Lanie J.A."/>
            <person name="Ng W.-L."/>
            <person name="Kazmierczak K.M."/>
            <person name="Andrzejewski T.M."/>
            <person name="Davidsen T.M."/>
            <person name="Wayne K.J."/>
            <person name="Tettelin H."/>
            <person name="Glass J.I."/>
            <person name="Rusch D."/>
            <person name="Podicherti R."/>
            <person name="Tsui H.-C.T."/>
            <person name="Winkler M.E."/>
        </authorList>
    </citation>
    <scope>NUCLEOTIDE SEQUENCE</scope>
</reference>